<feature type="domain" description="Helicase-associated" evidence="2">
    <location>
        <begin position="208"/>
        <end position="276"/>
    </location>
</feature>
<dbReference type="InterPro" id="IPR005114">
    <property type="entry name" value="Helicase_assoc"/>
</dbReference>
<reference evidence="3 4" key="1">
    <citation type="journal article" date="2004" name="Science">
        <title>The genome of the diatom Thalassiosira pseudonana: ecology, evolution, and metabolism.</title>
        <authorList>
            <person name="Armbrust E.V."/>
            <person name="Berges J.A."/>
            <person name="Bowler C."/>
            <person name="Green B.R."/>
            <person name="Martinez D."/>
            <person name="Putnam N.H."/>
            <person name="Zhou S."/>
            <person name="Allen A.E."/>
            <person name="Apt K.E."/>
            <person name="Bechner M."/>
            <person name="Brzezinski M.A."/>
            <person name="Chaal B.K."/>
            <person name="Chiovitti A."/>
            <person name="Davis A.K."/>
            <person name="Demarest M.S."/>
            <person name="Detter J.C."/>
            <person name="Glavina T."/>
            <person name="Goodstein D."/>
            <person name="Hadi M.Z."/>
            <person name="Hellsten U."/>
            <person name="Hildebrand M."/>
            <person name="Jenkins B.D."/>
            <person name="Jurka J."/>
            <person name="Kapitonov V.V."/>
            <person name="Kroger N."/>
            <person name="Lau W.W."/>
            <person name="Lane T.W."/>
            <person name="Larimer F.W."/>
            <person name="Lippmeier J.C."/>
            <person name="Lucas S."/>
            <person name="Medina M."/>
            <person name="Montsant A."/>
            <person name="Obornik M."/>
            <person name="Parker M.S."/>
            <person name="Palenik B."/>
            <person name="Pazour G.J."/>
            <person name="Richardson P.M."/>
            <person name="Rynearson T.A."/>
            <person name="Saito M.A."/>
            <person name="Schwartz D.C."/>
            <person name="Thamatrakoln K."/>
            <person name="Valentin K."/>
            <person name="Vardi A."/>
            <person name="Wilkerson F.P."/>
            <person name="Rokhsar D.S."/>
        </authorList>
    </citation>
    <scope>NUCLEOTIDE SEQUENCE [LARGE SCALE GENOMIC DNA]</scope>
    <source>
        <strain evidence="3 4">CCMP1335</strain>
    </source>
</reference>
<name>B8BYT3_THAPS</name>
<accession>B8BYT3</accession>
<proteinExistence type="predicted"/>
<organism evidence="3 4">
    <name type="scientific">Thalassiosira pseudonana</name>
    <name type="common">Marine diatom</name>
    <name type="synonym">Cyclotella nana</name>
    <dbReference type="NCBI Taxonomy" id="35128"/>
    <lineage>
        <taxon>Eukaryota</taxon>
        <taxon>Sar</taxon>
        <taxon>Stramenopiles</taxon>
        <taxon>Ochrophyta</taxon>
        <taxon>Bacillariophyta</taxon>
        <taxon>Coscinodiscophyceae</taxon>
        <taxon>Thalassiosirophycidae</taxon>
        <taxon>Thalassiosirales</taxon>
        <taxon>Thalassiosiraceae</taxon>
        <taxon>Thalassiosira</taxon>
    </lineage>
</organism>
<dbReference type="EMBL" id="CM000640">
    <property type="protein sequence ID" value="EED94430.1"/>
    <property type="molecule type" value="Genomic_DNA"/>
</dbReference>
<feature type="region of interest" description="Disordered" evidence="1">
    <location>
        <begin position="1"/>
        <end position="38"/>
    </location>
</feature>
<dbReference type="Gene3D" id="6.10.140.530">
    <property type="match status" value="3"/>
</dbReference>
<dbReference type="InParanoid" id="B8BYT3"/>
<feature type="domain" description="Helicase-associated" evidence="2">
    <location>
        <begin position="287"/>
        <end position="340"/>
    </location>
</feature>
<dbReference type="PANTHER" id="PTHR33418:SF1">
    <property type="entry name" value="HELICASE-ASSOCIATED DOMAIN-CONTAINING PROTEIN"/>
    <property type="match status" value="1"/>
</dbReference>
<keyword evidence="4" id="KW-1185">Reference proteome</keyword>
<gene>
    <name evidence="3" type="ORF">THAPSDRAFT_3795</name>
</gene>
<dbReference type="Pfam" id="PF03457">
    <property type="entry name" value="HA"/>
    <property type="match status" value="3"/>
</dbReference>
<evidence type="ECO:0000313" key="4">
    <source>
        <dbReference type="Proteomes" id="UP000001449"/>
    </source>
</evidence>
<dbReference type="PaxDb" id="35128-Thaps3795"/>
<dbReference type="Proteomes" id="UP000001449">
    <property type="component" value="Chromosome 3"/>
</dbReference>
<dbReference type="HOGENOM" id="CLU_501100_0_0_1"/>
<dbReference type="KEGG" id="tps:THAPSDRAFT_3795"/>
<feature type="domain" description="Helicase-associated" evidence="2">
    <location>
        <begin position="125"/>
        <end position="198"/>
    </location>
</feature>
<evidence type="ECO:0000259" key="2">
    <source>
        <dbReference type="Pfam" id="PF03457"/>
    </source>
</evidence>
<feature type="compositionally biased region" description="Basic and acidic residues" evidence="1">
    <location>
        <begin position="56"/>
        <end position="71"/>
    </location>
</feature>
<sequence length="546" mass="60357">MSDSSPVEAAASKKRGHDEVVSEDDAPPPHASSNIIKGIDFSRPKEELIDAMDPSENEKFRQADNRRKGDDKALRVAHAQVMKAKADADKAKVKFDEIKKSYLEIKERADANVIKDADALLLEPTPWNTYYKQLKAFFDREGHSNFKRTITDADVVGMSDEAEKELRTLSWWTCRQRKFKRRGELEPYKILLLDRLNFEWNPHAGPGPEKWMKSYALLKEFKEQNGHVKVPVKHEENGYKLGSWLKSQVTQYRNAQEGRQPALSAERICLLEEIGVSWGEKRLTTPWESRYNDLLEFRWKENVSLAQWVNSQRKKYKDLMDGKRNNLSEEQIARLNEIGFKWSTVGRGRYAAKEGDEAHDGVTRGALPPLEGTVGGDDAGASSQDTKAAATFLLQGGSAFTGGAANMMQNFSDGGAGGTPEEQYRNFLANRAGNFGGLGGGGGLMNGQAINSYAQRLAQQNQQDLSYFTYAYQQMNQLNQLNNPSSRIGAGQMGGMSGVGSAGQMGGVEMSGNAGGGMGDSQVTPFQMNQMFGSRGGNARGNSILP</sequence>
<protein>
    <recommendedName>
        <fullName evidence="2">Helicase-associated domain-containing protein</fullName>
    </recommendedName>
</protein>
<dbReference type="GeneID" id="7445336"/>
<dbReference type="AlphaFoldDB" id="B8BYT3"/>
<reference evidence="3 4" key="2">
    <citation type="journal article" date="2008" name="Nature">
        <title>The Phaeodactylum genome reveals the evolutionary history of diatom genomes.</title>
        <authorList>
            <person name="Bowler C."/>
            <person name="Allen A.E."/>
            <person name="Badger J.H."/>
            <person name="Grimwood J."/>
            <person name="Jabbari K."/>
            <person name="Kuo A."/>
            <person name="Maheswari U."/>
            <person name="Martens C."/>
            <person name="Maumus F."/>
            <person name="Otillar R.P."/>
            <person name="Rayko E."/>
            <person name="Salamov A."/>
            <person name="Vandepoele K."/>
            <person name="Beszteri B."/>
            <person name="Gruber A."/>
            <person name="Heijde M."/>
            <person name="Katinka M."/>
            <person name="Mock T."/>
            <person name="Valentin K."/>
            <person name="Verret F."/>
            <person name="Berges J.A."/>
            <person name="Brownlee C."/>
            <person name="Cadoret J.P."/>
            <person name="Chiovitti A."/>
            <person name="Choi C.J."/>
            <person name="Coesel S."/>
            <person name="De Martino A."/>
            <person name="Detter J.C."/>
            <person name="Durkin C."/>
            <person name="Falciatore A."/>
            <person name="Fournet J."/>
            <person name="Haruta M."/>
            <person name="Huysman M.J."/>
            <person name="Jenkins B.D."/>
            <person name="Jiroutova K."/>
            <person name="Jorgensen R.E."/>
            <person name="Joubert Y."/>
            <person name="Kaplan A."/>
            <person name="Kroger N."/>
            <person name="Kroth P.G."/>
            <person name="La Roche J."/>
            <person name="Lindquist E."/>
            <person name="Lommer M."/>
            <person name="Martin-Jezequel V."/>
            <person name="Lopez P.J."/>
            <person name="Lucas S."/>
            <person name="Mangogna M."/>
            <person name="McGinnis K."/>
            <person name="Medlin L.K."/>
            <person name="Montsant A."/>
            <person name="Oudot-Le Secq M.P."/>
            <person name="Napoli C."/>
            <person name="Obornik M."/>
            <person name="Parker M.S."/>
            <person name="Petit J.L."/>
            <person name="Porcel B.M."/>
            <person name="Poulsen N."/>
            <person name="Robison M."/>
            <person name="Rychlewski L."/>
            <person name="Rynearson T.A."/>
            <person name="Schmutz J."/>
            <person name="Shapiro H."/>
            <person name="Siaut M."/>
            <person name="Stanley M."/>
            <person name="Sussman M.R."/>
            <person name="Taylor A.R."/>
            <person name="Vardi A."/>
            <person name="von Dassow P."/>
            <person name="Vyverman W."/>
            <person name="Willis A."/>
            <person name="Wyrwicz L.S."/>
            <person name="Rokhsar D.S."/>
            <person name="Weissenbach J."/>
            <person name="Armbrust E.V."/>
            <person name="Green B.R."/>
            <person name="Van de Peer Y."/>
            <person name="Grigoriev I.V."/>
        </authorList>
    </citation>
    <scope>NUCLEOTIDE SEQUENCE [LARGE SCALE GENOMIC DNA]</scope>
    <source>
        <strain evidence="3 4">CCMP1335</strain>
    </source>
</reference>
<evidence type="ECO:0000256" key="1">
    <source>
        <dbReference type="SAM" id="MobiDB-lite"/>
    </source>
</evidence>
<evidence type="ECO:0000313" key="3">
    <source>
        <dbReference type="EMBL" id="EED94430.1"/>
    </source>
</evidence>
<dbReference type="RefSeq" id="XP_002288994.1">
    <property type="nucleotide sequence ID" value="XM_002288958.1"/>
</dbReference>
<dbReference type="PANTHER" id="PTHR33418">
    <property type="entry name" value="HELICASE-ASSOCIATED"/>
    <property type="match status" value="1"/>
</dbReference>
<feature type="region of interest" description="Disordered" evidence="1">
    <location>
        <begin position="52"/>
        <end position="71"/>
    </location>
</feature>